<accession>A0A9D4SA58</accession>
<evidence type="ECO:0000313" key="2">
    <source>
        <dbReference type="Proteomes" id="UP000828390"/>
    </source>
</evidence>
<dbReference type="EMBL" id="JAIWYP010000001">
    <property type="protein sequence ID" value="KAH3895217.1"/>
    <property type="molecule type" value="Genomic_DNA"/>
</dbReference>
<dbReference type="AlphaFoldDB" id="A0A9D4SA58"/>
<gene>
    <name evidence="1" type="ORF">DPMN_019377</name>
</gene>
<organism evidence="1 2">
    <name type="scientific">Dreissena polymorpha</name>
    <name type="common">Zebra mussel</name>
    <name type="synonym">Mytilus polymorpha</name>
    <dbReference type="NCBI Taxonomy" id="45954"/>
    <lineage>
        <taxon>Eukaryota</taxon>
        <taxon>Metazoa</taxon>
        <taxon>Spiralia</taxon>
        <taxon>Lophotrochozoa</taxon>
        <taxon>Mollusca</taxon>
        <taxon>Bivalvia</taxon>
        <taxon>Autobranchia</taxon>
        <taxon>Heteroconchia</taxon>
        <taxon>Euheterodonta</taxon>
        <taxon>Imparidentia</taxon>
        <taxon>Neoheterodontei</taxon>
        <taxon>Myida</taxon>
        <taxon>Dreissenoidea</taxon>
        <taxon>Dreissenidae</taxon>
        <taxon>Dreissena</taxon>
    </lineage>
</organism>
<sequence length="54" mass="6162">MPQILTASWLKKGTEPKKPRSILQNDDLMCLVVFFRLSFTSEERLSNLPGAEKP</sequence>
<name>A0A9D4SA58_DREPO</name>
<dbReference type="Proteomes" id="UP000828390">
    <property type="component" value="Unassembled WGS sequence"/>
</dbReference>
<proteinExistence type="predicted"/>
<evidence type="ECO:0000313" key="1">
    <source>
        <dbReference type="EMBL" id="KAH3895217.1"/>
    </source>
</evidence>
<keyword evidence="2" id="KW-1185">Reference proteome</keyword>
<reference evidence="1" key="2">
    <citation type="submission" date="2020-11" db="EMBL/GenBank/DDBJ databases">
        <authorList>
            <person name="McCartney M.A."/>
            <person name="Auch B."/>
            <person name="Kono T."/>
            <person name="Mallez S."/>
            <person name="Becker A."/>
            <person name="Gohl D.M."/>
            <person name="Silverstein K.A.T."/>
            <person name="Koren S."/>
            <person name="Bechman K.B."/>
            <person name="Herman A."/>
            <person name="Abrahante J.E."/>
            <person name="Garbe J."/>
        </authorList>
    </citation>
    <scope>NUCLEOTIDE SEQUENCE</scope>
    <source>
        <strain evidence="1">Duluth1</strain>
        <tissue evidence="1">Whole animal</tissue>
    </source>
</reference>
<protein>
    <submittedName>
        <fullName evidence="1">Uncharacterized protein</fullName>
    </submittedName>
</protein>
<reference evidence="1" key="1">
    <citation type="journal article" date="2019" name="bioRxiv">
        <title>The Genome of the Zebra Mussel, Dreissena polymorpha: A Resource for Invasive Species Research.</title>
        <authorList>
            <person name="McCartney M.A."/>
            <person name="Auch B."/>
            <person name="Kono T."/>
            <person name="Mallez S."/>
            <person name="Zhang Y."/>
            <person name="Obille A."/>
            <person name="Becker A."/>
            <person name="Abrahante J.E."/>
            <person name="Garbe J."/>
            <person name="Badalamenti J.P."/>
            <person name="Herman A."/>
            <person name="Mangelson H."/>
            <person name="Liachko I."/>
            <person name="Sullivan S."/>
            <person name="Sone E.D."/>
            <person name="Koren S."/>
            <person name="Silverstein K.A.T."/>
            <person name="Beckman K.B."/>
            <person name="Gohl D.M."/>
        </authorList>
    </citation>
    <scope>NUCLEOTIDE SEQUENCE</scope>
    <source>
        <strain evidence="1">Duluth1</strain>
        <tissue evidence="1">Whole animal</tissue>
    </source>
</reference>
<comment type="caution">
    <text evidence="1">The sequence shown here is derived from an EMBL/GenBank/DDBJ whole genome shotgun (WGS) entry which is preliminary data.</text>
</comment>